<feature type="DNA-binding region" description="H-T-H motif" evidence="2">
    <location>
        <begin position="33"/>
        <end position="52"/>
    </location>
</feature>
<dbReference type="InterPro" id="IPR009057">
    <property type="entry name" value="Homeodomain-like_sf"/>
</dbReference>
<dbReference type="PANTHER" id="PTHR43479:SF7">
    <property type="entry name" value="TETR-FAMILY TRANSCRIPTIONAL REGULATOR"/>
    <property type="match status" value="1"/>
</dbReference>
<dbReference type="PaxDb" id="166486-ERS852572_02676"/>
<keyword evidence="4" id="KW-0418">Kinase</keyword>
<proteinExistence type="predicted"/>
<feature type="domain" description="HTH tetR-type" evidence="3">
    <location>
        <begin position="10"/>
        <end position="70"/>
    </location>
</feature>
<name>A0A173V6X4_9FIRM</name>
<dbReference type="GO" id="GO:0003677">
    <property type="term" value="F:DNA binding"/>
    <property type="evidence" value="ECO:0007669"/>
    <property type="project" value="UniProtKB-UniRule"/>
</dbReference>
<dbReference type="OrthoDB" id="9810250at2"/>
<dbReference type="Gene3D" id="1.10.357.10">
    <property type="entry name" value="Tetracycline Repressor, domain 2"/>
    <property type="match status" value="1"/>
</dbReference>
<keyword evidence="1 2" id="KW-0238">DNA-binding</keyword>
<dbReference type="EMBL" id="CYXZ01000021">
    <property type="protein sequence ID" value="CUN23089.1"/>
    <property type="molecule type" value="Genomic_DNA"/>
</dbReference>
<sequence length="199" mass="23108">MEEKTDLRIRKTYKALCDAFVTILEKKRFDDLTVNELCDEATIRRATFYKHFADKHDFFSFFIRQKQDQFISQAKEETPPNGIYAYTLYLTQRSILYFKEHESLIQNILKSDMSASPLDIFNEEIHSNILSNLKEHQQRGCTFSVSPELLASFLSGGIFSTIRNSVLQPQLFNTGTIMENMSKVLTCLETLTDQSTENF</sequence>
<protein>
    <submittedName>
        <fullName evidence="4">Probable dihydroxyacetone kinase regulator</fullName>
    </submittedName>
</protein>
<keyword evidence="4" id="KW-0808">Transferase</keyword>
<dbReference type="GO" id="GO:0016301">
    <property type="term" value="F:kinase activity"/>
    <property type="evidence" value="ECO:0007669"/>
    <property type="project" value="UniProtKB-KW"/>
</dbReference>
<accession>A0A173V6X4</accession>
<dbReference type="AlphaFoldDB" id="A0A173V6X4"/>
<dbReference type="Proteomes" id="UP000095350">
    <property type="component" value="Unassembled WGS sequence"/>
</dbReference>
<gene>
    <name evidence="4" type="ORF">ERS852572_02676</name>
</gene>
<evidence type="ECO:0000313" key="4">
    <source>
        <dbReference type="EMBL" id="CUN23089.1"/>
    </source>
</evidence>
<evidence type="ECO:0000256" key="1">
    <source>
        <dbReference type="ARBA" id="ARBA00023125"/>
    </source>
</evidence>
<evidence type="ECO:0000313" key="5">
    <source>
        <dbReference type="Proteomes" id="UP000095350"/>
    </source>
</evidence>
<dbReference type="InterPro" id="IPR050624">
    <property type="entry name" value="HTH-type_Tx_Regulator"/>
</dbReference>
<dbReference type="Pfam" id="PF00440">
    <property type="entry name" value="TetR_N"/>
    <property type="match status" value="1"/>
</dbReference>
<evidence type="ECO:0000259" key="3">
    <source>
        <dbReference type="PROSITE" id="PS50977"/>
    </source>
</evidence>
<dbReference type="PANTHER" id="PTHR43479">
    <property type="entry name" value="ACREF/ENVCD OPERON REPRESSOR-RELATED"/>
    <property type="match status" value="1"/>
</dbReference>
<dbReference type="STRING" id="166486.ERS852572_02676"/>
<evidence type="ECO:0000256" key="2">
    <source>
        <dbReference type="PROSITE-ProRule" id="PRU00335"/>
    </source>
</evidence>
<dbReference type="RefSeq" id="WP_055195086.1">
    <property type="nucleotide sequence ID" value="NZ_CABIYH010000021.1"/>
</dbReference>
<dbReference type="PROSITE" id="PS50977">
    <property type="entry name" value="HTH_TETR_2"/>
    <property type="match status" value="1"/>
</dbReference>
<organism evidence="4 5">
    <name type="scientific">Roseburia intestinalis</name>
    <dbReference type="NCBI Taxonomy" id="166486"/>
    <lineage>
        <taxon>Bacteria</taxon>
        <taxon>Bacillati</taxon>
        <taxon>Bacillota</taxon>
        <taxon>Clostridia</taxon>
        <taxon>Lachnospirales</taxon>
        <taxon>Lachnospiraceae</taxon>
        <taxon>Roseburia</taxon>
    </lineage>
</organism>
<dbReference type="InterPro" id="IPR001647">
    <property type="entry name" value="HTH_TetR"/>
</dbReference>
<reference evidence="4 5" key="1">
    <citation type="submission" date="2015-09" db="EMBL/GenBank/DDBJ databases">
        <authorList>
            <consortium name="Pathogen Informatics"/>
        </authorList>
    </citation>
    <scope>NUCLEOTIDE SEQUENCE [LARGE SCALE GENOMIC DNA]</scope>
    <source>
        <strain evidence="4 5">2789STDY5834960</strain>
    </source>
</reference>
<dbReference type="SUPFAM" id="SSF46689">
    <property type="entry name" value="Homeodomain-like"/>
    <property type="match status" value="1"/>
</dbReference>